<dbReference type="SUPFAM" id="SSF48239">
    <property type="entry name" value="Terpenoid cyclases/Protein prenyltransferases"/>
    <property type="match status" value="1"/>
</dbReference>
<dbReference type="Gene3D" id="1.50.10.20">
    <property type="match status" value="1"/>
</dbReference>
<dbReference type="InterPro" id="IPR050473">
    <property type="entry name" value="A2M/Complement_sys"/>
</dbReference>
<dbReference type="Pfam" id="PF01835">
    <property type="entry name" value="MG2"/>
    <property type="match status" value="1"/>
</dbReference>
<dbReference type="SMART" id="SM01361">
    <property type="entry name" value="A2M_recep"/>
    <property type="match status" value="1"/>
</dbReference>
<dbReference type="SMART" id="SM01360">
    <property type="entry name" value="A2M"/>
    <property type="match status" value="1"/>
</dbReference>
<dbReference type="PANTHER" id="PTHR11412">
    <property type="entry name" value="MACROGLOBULIN / COMPLEMENT"/>
    <property type="match status" value="1"/>
</dbReference>
<evidence type="ECO:0000256" key="3">
    <source>
        <dbReference type="ARBA" id="ARBA00023157"/>
    </source>
</evidence>
<accession>A0A224YU33</accession>
<evidence type="ECO:0000256" key="2">
    <source>
        <dbReference type="ARBA" id="ARBA00022525"/>
    </source>
</evidence>
<dbReference type="InterPro" id="IPR019742">
    <property type="entry name" value="MacrogloblnA2_CS"/>
</dbReference>
<dbReference type="Pfam" id="PF07703">
    <property type="entry name" value="A2M_BRD"/>
    <property type="match status" value="1"/>
</dbReference>
<dbReference type="Pfam" id="PF00207">
    <property type="entry name" value="A2M"/>
    <property type="match status" value="1"/>
</dbReference>
<dbReference type="Gene3D" id="2.20.130.20">
    <property type="match status" value="1"/>
</dbReference>
<keyword evidence="2" id="KW-0964">Secreted</keyword>
<evidence type="ECO:0000259" key="6">
    <source>
        <dbReference type="PROSITE" id="PS01178"/>
    </source>
</evidence>
<dbReference type="Pfam" id="PF17789">
    <property type="entry name" value="MG4"/>
    <property type="match status" value="1"/>
</dbReference>
<dbReference type="EMBL" id="GFPF01006617">
    <property type="protein sequence ID" value="MAA17763.1"/>
    <property type="molecule type" value="Transcribed_RNA"/>
</dbReference>
<dbReference type="Gene3D" id="2.40.50.120">
    <property type="match status" value="1"/>
</dbReference>
<dbReference type="InterPro" id="IPR002890">
    <property type="entry name" value="MG2"/>
</dbReference>
<dbReference type="InterPro" id="IPR018081">
    <property type="entry name" value="Anaphylatoxin_comp_syst"/>
</dbReference>
<dbReference type="GO" id="GO:0004866">
    <property type="term" value="F:endopeptidase inhibitor activity"/>
    <property type="evidence" value="ECO:0007669"/>
    <property type="project" value="InterPro"/>
</dbReference>
<dbReference type="Gene3D" id="2.60.40.1940">
    <property type="match status" value="1"/>
</dbReference>
<dbReference type="SUPFAM" id="SSF50242">
    <property type="entry name" value="TIMP-like"/>
    <property type="match status" value="1"/>
</dbReference>
<dbReference type="InterPro" id="IPR009048">
    <property type="entry name" value="A-macroglobulin_rcpt-bd"/>
</dbReference>
<reference evidence="7" key="1">
    <citation type="journal article" date="2017" name="Parasit. Vectors">
        <title>Sialotranscriptomics of Rhipicephalus zambeziensis reveals intricate expression profiles of secretory proteins and suggests tight temporal transcriptional regulation during blood-feeding.</title>
        <authorList>
            <person name="de Castro M.H."/>
            <person name="de Klerk D."/>
            <person name="Pienaar R."/>
            <person name="Rees D.J.G."/>
            <person name="Mans B.J."/>
        </authorList>
    </citation>
    <scope>NUCLEOTIDE SEQUENCE</scope>
    <source>
        <tissue evidence="7">Salivary glands</tissue>
    </source>
</reference>
<sequence length="1855" mass="206411">MELSSVHGLCWIFWICVAICATGAHSCIVTAPNVVRLGAEETAVVFNQGPPREVTLTLQDHPARLHTLFRDTISLGTGESRLVRMPIDPQKLSADEIRSGQRRYVSLVVECYALFKKEARLLISDKSGYLLLQSDKPIYTPKQTVHFRMVAVGEDLAPSIGELKFEVKNPQNIVTYQTVLSAKDSNASATGMFSHSYTFPESPILGQWKAVVTYGSYFTQQTEITFEVQEYVLPTFSVTLTTPSVILTEQQYVEGKVEAKYVYGKPVEGSANFRFKIRNEGGTDREIGSTDFKELVRGEAMFRISTDQFRAPQRKRWAALVHGNRLVVEAEVLDKATSKRVTAVDESAVFATSPYLVGFRHTPKDFKPGTMTVIVADVTTQTGKPAVGIPCAITVLDDQELDVPVEPTISVTDALGRAAFLVQTGRSHSTIKAKVQTRDLQYKPHQQSEGNIAVQAFDSPVHAFVALKRMDTRKSFKVGEYFDSHVITEPADVSPIFYLVTHRGQAKQHGVLEVSSSLPNRSVHFAVTRDMSPRIRVLVYAFHRGHLLADSLTIQVEEACTESSTITIEPDFANDEPGSNGSLKVLGKSGTRVGILGVDKAVYILNNKGLLTREKLFTTLKSHELGCGPGGGLSSEEVMSNFGAVIISEEGTENVVRTEGSCEARVRHRRSVHQRAQRQFSRDPFLKECCALGQKRDRVGRRCSTRAHIVRRYIEGTRGEQCADAFQECCLSATSRPESAPSRPSVGVLAEPDDRSKSAVEFTVDDIDDVDGDVAADTVIRRDFRETWLFDEQVIGPDGVADFLVSLPHSITTWSVQAVSVSPTGGVCVPQQQEVRVFQPIFLQVALPYKVVRNEQIEVLVTVYNYGAESLRGNVYIYGVEGLCTGALPGERSERRPVVVEANSASSVTFPVVPLKEGLFVIKIHVRSSRGEDVVEKELNVVPEGVTVEKSISVPIDPANVRRRRTRSVRGELFQDSLDPGANLQVISVNTRLPPDAIPDTKTCSLSVIGNQIGPSVQTTLENIEDLVTMPTGCGEQNMMLMAPTLYAMEYLKQNNMVDEALEEKGYRYIREGYQRELSFRKMDGSFSAFKHRKSSIWLTAFVLRIFCKARRYASIDPTVIEKGMLWLSAGQKLDGSFVEKKPIMHKTMLGGVRGAVPMTAFVLLTFNECMRPPSGVAYDKYDIYSTDSKRMSRRSVSNVPGGLFSELGFPGLPIMSDVEEAPHIDKSDDNIWPDWMDTSEDNSSDPVVDETGHESQILARSAEMAVNYLREHAFESDEPYVAALVAYALSQSNSSEKYAALSALKDRLIHDPMLSTRSTGTEPSALVVEGTAYALLTLLAHNEVETAKTIVNWLNTHRSASGSFASTQDTVVALQALTEFALKSREPNVDLTCNVTLSSQRNFQRSLRLKRDNAAILQQLDIRDVTGKMFVKASGTGSGLLSVKLKYNVLVPPELLCKFNVTVRADIRNTRENIARSVELPPDLLKDLLGEFRRRRSITSWLQSWRRKPVTPSPFRHEPLPVRFLHDSRSRDYSPASPFFPDESGRLNGGNSDTAAASVQATPQSKLTYDIEVCSRYIGVEDSNMAVIEVGLFSGFEPIKEDLEKARNDSDLLAKYEMTEKNVILYFDKIPWESPTCVKFRIERQHVVYNVQSAVVKVYDYYNPMHSCTQFYGPGSTSPLLKLVCDGNQCQCAAAQCPRKEPFLEVERAGTTLKKRHKLLEFVCQQHDFAWIGEVSSNDVINGYRHITFRVDTVIKEGLESSASVMTGKKLFVARELCSTADLIEGERYFMFGRDSEPFEKDGQTIMKYNLDKDVRVVRAFNTNDSSMSVRDRKLNSVLQWLTPGFQRQGGCHA</sequence>
<feature type="domain" description="Anaphylatoxin-like" evidence="6">
    <location>
        <begin position="689"/>
        <end position="730"/>
    </location>
</feature>
<feature type="signal peptide" evidence="5">
    <location>
        <begin position="1"/>
        <end position="26"/>
    </location>
</feature>
<feature type="region of interest" description="Disordered" evidence="4">
    <location>
        <begin position="1540"/>
        <end position="1560"/>
    </location>
</feature>
<name>A0A224YU33_9ACAR</name>
<dbReference type="InterPro" id="IPR008930">
    <property type="entry name" value="Terpenoid_cyclase/PrenylTrfase"/>
</dbReference>
<dbReference type="Pfam" id="PF17791">
    <property type="entry name" value="MG3"/>
    <property type="match status" value="1"/>
</dbReference>
<dbReference type="SMART" id="SM01359">
    <property type="entry name" value="A2M_N_2"/>
    <property type="match status" value="1"/>
</dbReference>
<dbReference type="InterPro" id="IPR036595">
    <property type="entry name" value="A-macroglobulin_rcpt-bd_sf"/>
</dbReference>
<evidence type="ECO:0000256" key="5">
    <source>
        <dbReference type="SAM" id="SignalP"/>
    </source>
</evidence>
<dbReference type="InterPro" id="IPR047565">
    <property type="entry name" value="Alpha-macroglob_thiol-ester_cl"/>
</dbReference>
<dbReference type="InterPro" id="IPR018933">
    <property type="entry name" value="Netrin_module_non-TIMP"/>
</dbReference>
<dbReference type="Pfam" id="PF01759">
    <property type="entry name" value="NTR"/>
    <property type="match status" value="1"/>
</dbReference>
<dbReference type="InterPro" id="IPR041425">
    <property type="entry name" value="C3/4/5_MG1"/>
</dbReference>
<dbReference type="InterPro" id="IPR011626">
    <property type="entry name" value="Alpha-macroglobulin_TED"/>
</dbReference>
<keyword evidence="5" id="KW-0732">Signal</keyword>
<dbReference type="InterPro" id="IPR008993">
    <property type="entry name" value="TIMP-like_OB-fold"/>
</dbReference>
<dbReference type="InterPro" id="IPR011625">
    <property type="entry name" value="A2M_N_BRD"/>
</dbReference>
<organism evidence="7">
    <name type="scientific">Rhipicephalus zambeziensis</name>
    <dbReference type="NCBI Taxonomy" id="60191"/>
    <lineage>
        <taxon>Eukaryota</taxon>
        <taxon>Metazoa</taxon>
        <taxon>Ecdysozoa</taxon>
        <taxon>Arthropoda</taxon>
        <taxon>Chelicerata</taxon>
        <taxon>Arachnida</taxon>
        <taxon>Acari</taxon>
        <taxon>Parasitiformes</taxon>
        <taxon>Ixodida</taxon>
        <taxon>Ixodoidea</taxon>
        <taxon>Ixodidae</taxon>
        <taxon>Rhipicephalinae</taxon>
        <taxon>Rhipicephalus</taxon>
        <taxon>Rhipicephalus</taxon>
    </lineage>
</organism>
<dbReference type="Pfam" id="PF07678">
    <property type="entry name" value="TED_complement"/>
    <property type="match status" value="2"/>
</dbReference>
<dbReference type="Pfam" id="PF17790">
    <property type="entry name" value="MG1"/>
    <property type="match status" value="1"/>
</dbReference>
<dbReference type="InterPro" id="IPR013783">
    <property type="entry name" value="Ig-like_fold"/>
</dbReference>
<dbReference type="PROSITE" id="PS01178">
    <property type="entry name" value="ANAPHYLATOXIN_2"/>
    <property type="match status" value="1"/>
</dbReference>
<dbReference type="InterPro" id="IPR040839">
    <property type="entry name" value="MG4"/>
</dbReference>
<dbReference type="InterPro" id="IPR041555">
    <property type="entry name" value="MG3"/>
</dbReference>
<keyword evidence="3" id="KW-1015">Disulfide bond</keyword>
<evidence type="ECO:0000313" key="7">
    <source>
        <dbReference type="EMBL" id="MAA17763.1"/>
    </source>
</evidence>
<dbReference type="SUPFAM" id="SSF49410">
    <property type="entry name" value="Alpha-macroglobulin receptor domain"/>
    <property type="match status" value="1"/>
</dbReference>
<dbReference type="Pfam" id="PF01821">
    <property type="entry name" value="ANATO"/>
    <property type="match status" value="1"/>
</dbReference>
<dbReference type="Gene3D" id="2.60.40.1930">
    <property type="match status" value="3"/>
</dbReference>
<dbReference type="Pfam" id="PF07677">
    <property type="entry name" value="A2M_recep"/>
    <property type="match status" value="1"/>
</dbReference>
<dbReference type="PANTHER" id="PTHR11412:SF166">
    <property type="entry name" value="NTR DOMAIN-CONTAINING PROTEIN"/>
    <property type="match status" value="1"/>
</dbReference>
<dbReference type="CDD" id="cd00017">
    <property type="entry name" value="ANATO"/>
    <property type="match status" value="1"/>
</dbReference>
<comment type="subcellular location">
    <subcellularLocation>
        <location evidence="1">Secreted</location>
    </subcellularLocation>
</comment>
<dbReference type="InterPro" id="IPR000020">
    <property type="entry name" value="Anaphylatoxin/fibulin"/>
</dbReference>
<proteinExistence type="predicted"/>
<dbReference type="Gene3D" id="2.60.40.10">
    <property type="entry name" value="Immunoglobulins"/>
    <property type="match status" value="2"/>
</dbReference>
<dbReference type="Gene3D" id="2.60.40.690">
    <property type="entry name" value="Alpha-macroglobulin, receptor-binding domain"/>
    <property type="match status" value="1"/>
</dbReference>
<dbReference type="CDD" id="cd02896">
    <property type="entry name" value="complement_C3_C4_C5"/>
    <property type="match status" value="1"/>
</dbReference>
<dbReference type="SUPFAM" id="SSF47686">
    <property type="entry name" value="Anaphylotoxins (complement system)"/>
    <property type="match status" value="1"/>
</dbReference>
<feature type="chain" id="PRO_5013008167" evidence="5">
    <location>
        <begin position="27"/>
        <end position="1855"/>
    </location>
</feature>
<dbReference type="Gene3D" id="6.20.50.160">
    <property type="match status" value="1"/>
</dbReference>
<dbReference type="SMART" id="SM01419">
    <property type="entry name" value="Thiol-ester_cl"/>
    <property type="match status" value="1"/>
</dbReference>
<evidence type="ECO:0000256" key="1">
    <source>
        <dbReference type="ARBA" id="ARBA00004613"/>
    </source>
</evidence>
<dbReference type="PROSITE" id="PS00477">
    <property type="entry name" value="ALPHA_2_MACROGLOBULIN"/>
    <property type="match status" value="1"/>
</dbReference>
<feature type="compositionally biased region" description="Polar residues" evidence="4">
    <location>
        <begin position="1550"/>
        <end position="1560"/>
    </location>
</feature>
<dbReference type="GO" id="GO:0005615">
    <property type="term" value="C:extracellular space"/>
    <property type="evidence" value="ECO:0007669"/>
    <property type="project" value="InterPro"/>
</dbReference>
<protein>
    <submittedName>
        <fullName evidence="7">Gov platelet alloantigens</fullName>
    </submittedName>
</protein>
<evidence type="ECO:0000256" key="4">
    <source>
        <dbReference type="SAM" id="MobiDB-lite"/>
    </source>
</evidence>
<dbReference type="InterPro" id="IPR001599">
    <property type="entry name" value="Macroglobln_a2"/>
</dbReference>
<dbReference type="Gene3D" id="1.20.91.20">
    <property type="entry name" value="Anaphylotoxins (complement system)"/>
    <property type="match status" value="1"/>
</dbReference>